<evidence type="ECO:0000313" key="11">
    <source>
        <dbReference type="Proteomes" id="UP000325785"/>
    </source>
</evidence>
<feature type="region of interest" description="Disordered" evidence="5">
    <location>
        <begin position="288"/>
        <end position="311"/>
    </location>
</feature>
<dbReference type="HAMAP" id="MF_00636">
    <property type="entry name" value="RapZ_like"/>
    <property type="match status" value="1"/>
</dbReference>
<name>A0A0T5P1F5_9RHOB</name>
<feature type="binding site" evidence="4">
    <location>
        <begin position="62"/>
        <end position="65"/>
    </location>
    <ligand>
        <name>GTP</name>
        <dbReference type="ChEBI" id="CHEBI:37565"/>
    </ligand>
</feature>
<gene>
    <name evidence="9" type="ORF">RIdsm_00194</name>
    <name evidence="8" type="ORF">XM52_26550</name>
</gene>
<dbReference type="PANTHER" id="PTHR30448">
    <property type="entry name" value="RNASE ADAPTER PROTEIN RAPZ"/>
    <property type="match status" value="1"/>
</dbReference>
<dbReference type="InterPro" id="IPR027417">
    <property type="entry name" value="P-loop_NTPase"/>
</dbReference>
<dbReference type="PATRIC" id="fig|540747.5.peg.4073"/>
<dbReference type="RefSeq" id="WP_057821305.1">
    <property type="nucleotide sequence ID" value="NZ_CP031598.1"/>
</dbReference>
<dbReference type="Proteomes" id="UP000051401">
    <property type="component" value="Unassembled WGS sequence"/>
</dbReference>
<organism evidence="8 10">
    <name type="scientific">Roseovarius indicus</name>
    <dbReference type="NCBI Taxonomy" id="540747"/>
    <lineage>
        <taxon>Bacteria</taxon>
        <taxon>Pseudomonadati</taxon>
        <taxon>Pseudomonadota</taxon>
        <taxon>Alphaproteobacteria</taxon>
        <taxon>Rhodobacterales</taxon>
        <taxon>Roseobacteraceae</taxon>
        <taxon>Roseovarius</taxon>
    </lineage>
</organism>
<evidence type="ECO:0000259" key="6">
    <source>
        <dbReference type="Pfam" id="PF03668"/>
    </source>
</evidence>
<feature type="domain" description="RapZ-like N-terminal" evidence="6">
    <location>
        <begin position="10"/>
        <end position="160"/>
    </location>
</feature>
<reference evidence="8 10" key="1">
    <citation type="submission" date="2015-04" db="EMBL/GenBank/DDBJ databases">
        <title>The draft genome sequence of Roseovarius indicus B108T.</title>
        <authorList>
            <person name="Li G."/>
            <person name="Lai Q."/>
            <person name="Shao Z."/>
            <person name="Yan P."/>
        </authorList>
    </citation>
    <scope>NUCLEOTIDE SEQUENCE [LARGE SCALE GENOMIC DNA]</scope>
    <source>
        <strain evidence="8 10">B108</strain>
    </source>
</reference>
<dbReference type="GO" id="GO:0005524">
    <property type="term" value="F:ATP binding"/>
    <property type="evidence" value="ECO:0007669"/>
    <property type="project" value="UniProtKB-UniRule"/>
</dbReference>
<keyword evidence="2 4" id="KW-0067">ATP-binding</keyword>
<dbReference type="SUPFAM" id="SSF52540">
    <property type="entry name" value="P-loop containing nucleoside triphosphate hydrolases"/>
    <property type="match status" value="1"/>
</dbReference>
<dbReference type="GO" id="GO:0005525">
    <property type="term" value="F:GTP binding"/>
    <property type="evidence" value="ECO:0007669"/>
    <property type="project" value="UniProtKB-UniRule"/>
</dbReference>
<sequence>MAQDAVTNRVILVTGPSGAGRTTAIRALEDLGYEAIDNLPLSFLPRLLDGPAPDKPLALGVDVRNRDFSAFGLIEAIDREGSNGPVGIQVLYLDCSTDVLLRRFSETRRRHPLAPAESPEEGIQRESDLLGPIKARADMLLDTSEMTPHDLRAELARWFAPEGKTRLAVTVQSFSYKRGLPRGLDMVLDCRFLRNPYWDASLRARDGRDAAVAAYVAADPRFDAFSEKVADLAELLLPAYEAEGKAYLSIGFGCTGGQHRSVAMAETLAKTLAESGWQVSIRHRELERHAPAGSAPRPAQNASEMKGGEQL</sequence>
<dbReference type="STRING" id="540747.SAMN04488031_1027"/>
<accession>A0A0T5P1F5</accession>
<evidence type="ECO:0000313" key="8">
    <source>
        <dbReference type="EMBL" id="KRS14967.1"/>
    </source>
</evidence>
<evidence type="ECO:0000259" key="7">
    <source>
        <dbReference type="Pfam" id="PF22740"/>
    </source>
</evidence>
<evidence type="ECO:0000313" key="10">
    <source>
        <dbReference type="Proteomes" id="UP000051401"/>
    </source>
</evidence>
<evidence type="ECO:0000256" key="1">
    <source>
        <dbReference type="ARBA" id="ARBA00022741"/>
    </source>
</evidence>
<dbReference type="OrthoDB" id="9784461at2"/>
<evidence type="ECO:0000256" key="2">
    <source>
        <dbReference type="ARBA" id="ARBA00022840"/>
    </source>
</evidence>
<keyword evidence="3 4" id="KW-0342">GTP-binding</keyword>
<evidence type="ECO:0000256" key="4">
    <source>
        <dbReference type="HAMAP-Rule" id="MF_00636"/>
    </source>
</evidence>
<dbReference type="AlphaFoldDB" id="A0A0T5P1F5"/>
<dbReference type="Gene3D" id="3.40.50.300">
    <property type="entry name" value="P-loop containing nucleotide triphosphate hydrolases"/>
    <property type="match status" value="1"/>
</dbReference>
<evidence type="ECO:0000313" key="9">
    <source>
        <dbReference type="EMBL" id="QEW24416.1"/>
    </source>
</evidence>
<dbReference type="PIRSF" id="PIRSF005052">
    <property type="entry name" value="P-loopkin"/>
    <property type="match status" value="1"/>
</dbReference>
<evidence type="ECO:0000256" key="5">
    <source>
        <dbReference type="SAM" id="MobiDB-lite"/>
    </source>
</evidence>
<dbReference type="Pfam" id="PF03668">
    <property type="entry name" value="RapZ-like_N"/>
    <property type="match status" value="1"/>
</dbReference>
<protein>
    <submittedName>
        <fullName evidence="8">GlmZ(SRNA)-inactivating NTPase</fullName>
    </submittedName>
</protein>
<dbReference type="EMBL" id="CP031598">
    <property type="protein sequence ID" value="QEW24416.1"/>
    <property type="molecule type" value="Genomic_DNA"/>
</dbReference>
<keyword evidence="10" id="KW-1185">Reference proteome</keyword>
<keyword evidence="1 4" id="KW-0547">Nucleotide-binding</keyword>
<dbReference type="Pfam" id="PF22740">
    <property type="entry name" value="PapZ_C"/>
    <property type="match status" value="1"/>
</dbReference>
<dbReference type="InterPro" id="IPR053930">
    <property type="entry name" value="RapZ-like_N"/>
</dbReference>
<dbReference type="PANTHER" id="PTHR30448:SF0">
    <property type="entry name" value="RNASE ADAPTER PROTEIN RAPZ"/>
    <property type="match status" value="1"/>
</dbReference>
<dbReference type="Proteomes" id="UP000325785">
    <property type="component" value="Chromosome"/>
</dbReference>
<dbReference type="EMBL" id="LAXI01000031">
    <property type="protein sequence ID" value="KRS14967.1"/>
    <property type="molecule type" value="Genomic_DNA"/>
</dbReference>
<dbReference type="InterPro" id="IPR053931">
    <property type="entry name" value="RapZ_C"/>
</dbReference>
<dbReference type="KEGG" id="rid:RIdsm_00194"/>
<reference evidence="9 11" key="2">
    <citation type="submission" date="2018-08" db="EMBL/GenBank/DDBJ databases">
        <title>Genetic Globetrotter - A new plasmid hitch-hiking vast phylogenetic and geographic distances.</title>
        <authorList>
            <person name="Vollmers J."/>
            <person name="Petersen J."/>
        </authorList>
    </citation>
    <scope>NUCLEOTIDE SEQUENCE [LARGE SCALE GENOMIC DNA]</scope>
    <source>
        <strain evidence="9 11">DSM 26383</strain>
    </source>
</reference>
<dbReference type="NCBIfam" id="NF003828">
    <property type="entry name" value="PRK05416.1"/>
    <property type="match status" value="1"/>
</dbReference>
<feature type="binding site" evidence="4">
    <location>
        <begin position="15"/>
        <end position="22"/>
    </location>
    <ligand>
        <name>ATP</name>
        <dbReference type="ChEBI" id="CHEBI:30616"/>
    </ligand>
</feature>
<evidence type="ECO:0000256" key="3">
    <source>
        <dbReference type="ARBA" id="ARBA00023134"/>
    </source>
</evidence>
<proteinExistence type="inferred from homology"/>
<feature type="domain" description="RapZ C-terminal" evidence="7">
    <location>
        <begin position="168"/>
        <end position="287"/>
    </location>
</feature>
<dbReference type="InterPro" id="IPR005337">
    <property type="entry name" value="RapZ-like"/>
</dbReference>